<dbReference type="SUPFAM" id="SSF56300">
    <property type="entry name" value="Metallo-dependent phosphatases"/>
    <property type="match status" value="1"/>
</dbReference>
<dbReference type="InterPro" id="IPR029052">
    <property type="entry name" value="Metallo-depent_PP-like"/>
</dbReference>
<dbReference type="Gene3D" id="3.60.21.10">
    <property type="match status" value="1"/>
</dbReference>
<evidence type="ECO:0000259" key="1">
    <source>
        <dbReference type="Pfam" id="PF00149"/>
    </source>
</evidence>
<accession>A0A0U3EB23</accession>
<proteinExistence type="predicted"/>
<dbReference type="Pfam" id="PF00149">
    <property type="entry name" value="Metallophos"/>
    <property type="match status" value="1"/>
</dbReference>
<dbReference type="PATRIC" id="fig|230361.4.peg.1773"/>
<dbReference type="Proteomes" id="UP000067738">
    <property type="component" value="Chromosome"/>
</dbReference>
<dbReference type="AlphaFoldDB" id="A0A0U3EB23"/>
<dbReference type="GeneID" id="26736657"/>
<reference evidence="2 3" key="1">
    <citation type="submission" date="2015-04" db="EMBL/GenBank/DDBJ databases">
        <title>The complete genome sequence of the rumen methanogen Methanobrevibacter millerae SM9.</title>
        <authorList>
            <person name="Leahy S.C."/>
            <person name="Kelly W.J."/>
            <person name="Pacheco D.M."/>
            <person name="Li D."/>
            <person name="Altermann E."/>
            <person name="Attwood G.T."/>
        </authorList>
    </citation>
    <scope>NUCLEOTIDE SEQUENCE [LARGE SCALE GENOMIC DNA]</scope>
    <source>
        <strain evidence="2 3">SM9</strain>
    </source>
</reference>
<evidence type="ECO:0000313" key="2">
    <source>
        <dbReference type="EMBL" id="ALT69480.1"/>
    </source>
</evidence>
<dbReference type="GO" id="GO:0016787">
    <property type="term" value="F:hydrolase activity"/>
    <property type="evidence" value="ECO:0007669"/>
    <property type="project" value="InterPro"/>
</dbReference>
<organism evidence="2 3">
    <name type="scientific">Methanobrevibacter millerae</name>
    <dbReference type="NCBI Taxonomy" id="230361"/>
    <lineage>
        <taxon>Archaea</taxon>
        <taxon>Methanobacteriati</taxon>
        <taxon>Methanobacteriota</taxon>
        <taxon>Methanomada group</taxon>
        <taxon>Methanobacteria</taxon>
        <taxon>Methanobacteriales</taxon>
        <taxon>Methanobacteriaceae</taxon>
        <taxon>Methanobrevibacter</taxon>
    </lineage>
</organism>
<dbReference type="RefSeq" id="WP_058739711.1">
    <property type="nucleotide sequence ID" value="NZ_CP011266.1"/>
</dbReference>
<dbReference type="EMBL" id="CP011266">
    <property type="protein sequence ID" value="ALT69480.1"/>
    <property type="molecule type" value="Genomic_DNA"/>
</dbReference>
<keyword evidence="3" id="KW-1185">Reference proteome</keyword>
<dbReference type="InterPro" id="IPR004843">
    <property type="entry name" value="Calcineurin-like_PHP"/>
</dbReference>
<name>A0A0U3EB23_9EURY</name>
<dbReference type="PANTHER" id="PTHR37523:SF1">
    <property type="entry name" value="CALCINEURIN-LIKE PHOSPHOESTERASE DOMAIN-CONTAINING PROTEIN"/>
    <property type="match status" value="1"/>
</dbReference>
<protein>
    <submittedName>
        <fullName evidence="2">Calcineurin-like phosphoesterase</fullName>
    </submittedName>
</protein>
<evidence type="ECO:0000313" key="3">
    <source>
        <dbReference type="Proteomes" id="UP000067738"/>
    </source>
</evidence>
<feature type="domain" description="Calcineurin-like phosphoesterase" evidence="1">
    <location>
        <begin position="1"/>
        <end position="185"/>
    </location>
</feature>
<dbReference type="KEGG" id="mmil:sm9_1713"/>
<gene>
    <name evidence="2" type="ORF">sm9_1713</name>
</gene>
<dbReference type="OrthoDB" id="50367at2157"/>
<sequence>MKILAISDIHGEENENLYKYLENNDIDLVIILGDITNFGPLEFVGEFIGKIFDYDCDVIAIPGNCDPTGICKAIGESGAFCLHNEIIGYGDAILFGYGGSNPTPFDTPGEIEDLKIYGDVFELMANYDYVYNKDVPKVRILVTHAPPFNTDADLTSGGDHVGSSGILKSIHEFEPEINICGHIHEAKSLSKIGITTDVANPGMLKDNGAVLIDIADGSNYDINIIQLDE</sequence>
<dbReference type="PANTHER" id="PTHR37523">
    <property type="entry name" value="METALLOPHOSPHOESTERASE"/>
    <property type="match status" value="1"/>
</dbReference>